<organism evidence="3 4">
    <name type="scientific">Candidatus Fervidibacter japonicus</name>
    <dbReference type="NCBI Taxonomy" id="2035412"/>
    <lineage>
        <taxon>Bacteria</taxon>
        <taxon>Candidatus Fervidibacterota</taxon>
        <taxon>Candidatus Fervidibacter</taxon>
    </lineage>
</organism>
<dbReference type="SUPFAM" id="SSF54523">
    <property type="entry name" value="Pili subunits"/>
    <property type="match status" value="1"/>
</dbReference>
<protein>
    <recommendedName>
        <fullName evidence="2">DUF1559 domain-containing protein</fullName>
    </recommendedName>
</protein>
<feature type="transmembrane region" description="Helical" evidence="1">
    <location>
        <begin position="12"/>
        <end position="30"/>
    </location>
</feature>
<dbReference type="Gene3D" id="3.30.700.10">
    <property type="entry name" value="Glycoprotein, Type 4 Pilin"/>
    <property type="match status" value="1"/>
</dbReference>
<dbReference type="InterPro" id="IPR045584">
    <property type="entry name" value="Pilin-like"/>
</dbReference>
<proteinExistence type="predicted"/>
<accession>A0A2H5XD75</accession>
<dbReference type="PROSITE" id="PS00409">
    <property type="entry name" value="PROKAR_NTER_METHYL"/>
    <property type="match status" value="1"/>
</dbReference>
<dbReference type="Proteomes" id="UP000236173">
    <property type="component" value="Unassembled WGS sequence"/>
</dbReference>
<dbReference type="PANTHER" id="PTHR30093:SF2">
    <property type="entry name" value="TYPE II SECRETION SYSTEM PROTEIN H"/>
    <property type="match status" value="1"/>
</dbReference>
<dbReference type="PANTHER" id="PTHR30093">
    <property type="entry name" value="GENERAL SECRETION PATHWAY PROTEIN G"/>
    <property type="match status" value="1"/>
</dbReference>
<dbReference type="Pfam" id="PF07963">
    <property type="entry name" value="N_methyl"/>
    <property type="match status" value="1"/>
</dbReference>
<gene>
    <name evidence="3" type="ORF">HRbin17_01647</name>
</gene>
<keyword evidence="1" id="KW-1133">Transmembrane helix</keyword>
<dbReference type="InterPro" id="IPR027558">
    <property type="entry name" value="Pre_pil_HX9DG_C"/>
</dbReference>
<evidence type="ECO:0000256" key="1">
    <source>
        <dbReference type="SAM" id="Phobius"/>
    </source>
</evidence>
<keyword evidence="1" id="KW-0812">Transmembrane</keyword>
<comment type="caution">
    <text evidence="3">The sequence shown here is derived from an EMBL/GenBank/DDBJ whole genome shotgun (WGS) entry which is preliminary data.</text>
</comment>
<evidence type="ECO:0000313" key="4">
    <source>
        <dbReference type="Proteomes" id="UP000236173"/>
    </source>
</evidence>
<name>A0A2H5XD75_9BACT</name>
<keyword evidence="1" id="KW-0472">Membrane</keyword>
<dbReference type="EMBL" id="BEHT01000021">
    <property type="protein sequence ID" value="GBC99126.1"/>
    <property type="molecule type" value="Genomic_DNA"/>
</dbReference>
<evidence type="ECO:0000313" key="3">
    <source>
        <dbReference type="EMBL" id="GBC99126.1"/>
    </source>
</evidence>
<reference evidence="4" key="1">
    <citation type="submission" date="2017-09" db="EMBL/GenBank/DDBJ databases">
        <title>Metaegenomics of thermophilic ammonia-oxidizing enrichment culture.</title>
        <authorList>
            <person name="Kato S."/>
            <person name="Suzuki K."/>
        </authorList>
    </citation>
    <scope>NUCLEOTIDE SEQUENCE [LARGE SCALE GENOMIC DNA]</scope>
</reference>
<dbReference type="NCBIfam" id="TIGR02532">
    <property type="entry name" value="IV_pilin_GFxxxE"/>
    <property type="match status" value="1"/>
</dbReference>
<dbReference type="InterPro" id="IPR011453">
    <property type="entry name" value="DUF1559"/>
</dbReference>
<feature type="domain" description="DUF1559" evidence="2">
    <location>
        <begin position="32"/>
        <end position="121"/>
    </location>
</feature>
<dbReference type="Pfam" id="PF07596">
    <property type="entry name" value="SBP_bac_10"/>
    <property type="match status" value="1"/>
</dbReference>
<dbReference type="NCBIfam" id="TIGR04294">
    <property type="entry name" value="pre_pil_HX9DG"/>
    <property type="match status" value="1"/>
</dbReference>
<evidence type="ECO:0000259" key="2">
    <source>
        <dbReference type="Pfam" id="PF07596"/>
    </source>
</evidence>
<dbReference type="InterPro" id="IPR012902">
    <property type="entry name" value="N_methyl_site"/>
</dbReference>
<dbReference type="AlphaFoldDB" id="A0A2H5XD75"/>
<sequence>MFVHRGFTLVELLVVVAIVAVLAAMLLPVLSRARESARKAACQSNLRQIGTAFRLYASDYDELYPCNGDRNLWMGRNWRVVIQSYLPGGRTQSLPPGYSQPIQVQHSDVLLCPSDDRAVQVWERTSYAYSATFFHTPAQINGLANAVQGSSCANWQVIVGALQSVPPIPQSEAAVAFPAQKALSAEWLSNHDKFAGDCGFWSWDGSANYLFADGHVKFLRRRQIRPAWDGLPDINLTRDGVAGTDLP</sequence>